<comment type="caution">
    <text evidence="2">The sequence shown here is derived from an EMBL/GenBank/DDBJ whole genome shotgun (WGS) entry which is preliminary data.</text>
</comment>
<proteinExistence type="predicted"/>
<organism evidence="2 3">
    <name type="scientific">Pelomonas parva</name>
    <dbReference type="NCBI Taxonomy" id="3299032"/>
    <lineage>
        <taxon>Bacteria</taxon>
        <taxon>Pseudomonadati</taxon>
        <taxon>Pseudomonadota</taxon>
        <taxon>Betaproteobacteria</taxon>
        <taxon>Burkholderiales</taxon>
        <taxon>Sphaerotilaceae</taxon>
        <taxon>Roseateles</taxon>
    </lineage>
</organism>
<keyword evidence="3" id="KW-1185">Reference proteome</keyword>
<accession>A0ABW7F461</accession>
<feature type="compositionally biased region" description="Low complexity" evidence="1">
    <location>
        <begin position="77"/>
        <end position="99"/>
    </location>
</feature>
<dbReference type="Proteomes" id="UP001606210">
    <property type="component" value="Unassembled WGS sequence"/>
</dbReference>
<evidence type="ECO:0000256" key="1">
    <source>
        <dbReference type="SAM" id="MobiDB-lite"/>
    </source>
</evidence>
<name>A0ABW7F461_9BURK</name>
<feature type="region of interest" description="Disordered" evidence="1">
    <location>
        <begin position="77"/>
        <end position="108"/>
    </location>
</feature>
<protein>
    <submittedName>
        <fullName evidence="2">Type II toxin-antitoxin system VapB family antitoxin</fullName>
    </submittedName>
</protein>
<reference evidence="2 3" key="1">
    <citation type="submission" date="2024-08" db="EMBL/GenBank/DDBJ databases">
        <authorList>
            <person name="Lu H."/>
        </authorList>
    </citation>
    <scope>NUCLEOTIDE SEQUENCE [LARGE SCALE GENOMIC DNA]</scope>
    <source>
        <strain evidence="2 3">LYH14W</strain>
    </source>
</reference>
<dbReference type="Pfam" id="PF09957">
    <property type="entry name" value="VapB_antitoxin"/>
    <property type="match status" value="1"/>
</dbReference>
<evidence type="ECO:0000313" key="2">
    <source>
        <dbReference type="EMBL" id="MFG6430899.1"/>
    </source>
</evidence>
<evidence type="ECO:0000313" key="3">
    <source>
        <dbReference type="Proteomes" id="UP001606210"/>
    </source>
</evidence>
<sequence length="108" mass="11872">MRTNIDIDDDLMARAMAAGPFKTKKEAVEAGLALLERQAAYREILKWKGKLQWGWDDSEPRLDGQPNIVSIGEPEAAYRAKPATKPAAKAPVMPAAKAAPKPPRHGRR</sequence>
<dbReference type="InterPro" id="IPR019239">
    <property type="entry name" value="VapB_antitoxin"/>
</dbReference>
<dbReference type="EMBL" id="JBIGHV010000004">
    <property type="protein sequence ID" value="MFG6430899.1"/>
    <property type="molecule type" value="Genomic_DNA"/>
</dbReference>
<gene>
    <name evidence="2" type="ORF">ACG00Y_13300</name>
</gene>
<dbReference type="RefSeq" id="WP_394479511.1">
    <property type="nucleotide sequence ID" value="NZ_JBIGHV010000004.1"/>
</dbReference>